<sequence length="342" mass="38717">MNSLLANRKLFKEGQKILITTHYNPDADAIGSSLSLKNYFDKIGLKPQVWLPSSLPHHFSWMKGAQEVLDFEKAADRQIMQDSIGDFDWIFCLDFSGIGRIHGLSNLIKNTSTPKVIIDHHLDPENFADYYLHDTKAASTCELIFRLMQDWGDKSLIDSELGACMYAGIMADTGSFRHPNTTSEVHKIVAELIDLGVNTNRVHRKIFDSSSIDRLRFLGHLLSKRLEYLSEYHLALMWLTEEDQKQFHSQAGDTEGFVNYGLQVEGAIWAILLIERNDGVKLSFRSIEPFAVNQFAAQYFEGGGHKNASGGRIPKSNMEDAKKILMDVLPLQLDQINQVKNL</sequence>
<comment type="caution">
    <text evidence="3">The sequence shown here is derived from an EMBL/GenBank/DDBJ whole genome shotgun (WGS) entry which is preliminary data.</text>
</comment>
<feature type="domain" description="DDH" evidence="1">
    <location>
        <begin position="16"/>
        <end position="169"/>
    </location>
</feature>
<dbReference type="PANTHER" id="PTHR47618">
    <property type="entry name" value="BIFUNCTIONAL OLIGORIBONUCLEASE AND PAP PHOSPHATASE NRNA"/>
    <property type="match status" value="1"/>
</dbReference>
<dbReference type="Gene3D" id="3.90.1640.10">
    <property type="entry name" value="inorganic pyrophosphatase (n-terminal core)"/>
    <property type="match status" value="1"/>
</dbReference>
<keyword evidence="4" id="KW-1185">Reference proteome</keyword>
<feature type="domain" description="DHHA1" evidence="2">
    <location>
        <begin position="258"/>
        <end position="326"/>
    </location>
</feature>
<accession>A0A437PRP1</accession>
<dbReference type="Pfam" id="PF01368">
    <property type="entry name" value="DHH"/>
    <property type="match status" value="1"/>
</dbReference>
<dbReference type="PANTHER" id="PTHR47618:SF1">
    <property type="entry name" value="BIFUNCTIONAL OLIGORIBONUCLEASE AND PAP PHOSPHATASE NRNA"/>
    <property type="match status" value="1"/>
</dbReference>
<proteinExistence type="predicted"/>
<reference evidence="3 4" key="1">
    <citation type="submission" date="2019-01" db="EMBL/GenBank/DDBJ databases">
        <authorList>
            <person name="Chen W.-M."/>
        </authorList>
    </citation>
    <scope>NUCLEOTIDE SEQUENCE [LARGE SCALE GENOMIC DNA]</scope>
    <source>
        <strain evidence="3 4">FSY-15</strain>
    </source>
</reference>
<name>A0A437PRP1_9BACT</name>
<organism evidence="3 4">
    <name type="scientific">Sandaracinomonas limnophila</name>
    <dbReference type="NCBI Taxonomy" id="1862386"/>
    <lineage>
        <taxon>Bacteria</taxon>
        <taxon>Pseudomonadati</taxon>
        <taxon>Bacteroidota</taxon>
        <taxon>Cytophagia</taxon>
        <taxon>Cytophagales</taxon>
        <taxon>Flectobacillaceae</taxon>
        <taxon>Sandaracinomonas</taxon>
    </lineage>
</organism>
<dbReference type="Gene3D" id="3.10.310.30">
    <property type="match status" value="1"/>
</dbReference>
<evidence type="ECO:0000259" key="2">
    <source>
        <dbReference type="Pfam" id="PF02272"/>
    </source>
</evidence>
<gene>
    <name evidence="3" type="ORF">EOJ36_07840</name>
</gene>
<dbReference type="InterPro" id="IPR038763">
    <property type="entry name" value="DHH_sf"/>
</dbReference>
<protein>
    <submittedName>
        <fullName evidence="3">Bifunctional oligoribonuclease/PAP phosphatase NrnA</fullName>
    </submittedName>
</protein>
<dbReference type="InterPro" id="IPR003156">
    <property type="entry name" value="DHHA1_dom"/>
</dbReference>
<dbReference type="InterPro" id="IPR001667">
    <property type="entry name" value="DDH_dom"/>
</dbReference>
<dbReference type="OrthoDB" id="9803668at2"/>
<evidence type="ECO:0000313" key="3">
    <source>
        <dbReference type="EMBL" id="RVU24909.1"/>
    </source>
</evidence>
<dbReference type="InterPro" id="IPR051319">
    <property type="entry name" value="Oligoribo/pAp-PDE_c-di-AMP_PDE"/>
</dbReference>
<dbReference type="AlphaFoldDB" id="A0A437PRP1"/>
<dbReference type="RefSeq" id="WP_127804069.1">
    <property type="nucleotide sequence ID" value="NZ_SACY01000003.1"/>
</dbReference>
<dbReference type="Proteomes" id="UP000282832">
    <property type="component" value="Unassembled WGS sequence"/>
</dbReference>
<evidence type="ECO:0000313" key="4">
    <source>
        <dbReference type="Proteomes" id="UP000282832"/>
    </source>
</evidence>
<dbReference type="Pfam" id="PF02272">
    <property type="entry name" value="DHHA1"/>
    <property type="match status" value="1"/>
</dbReference>
<evidence type="ECO:0000259" key="1">
    <source>
        <dbReference type="Pfam" id="PF01368"/>
    </source>
</evidence>
<dbReference type="GO" id="GO:0003676">
    <property type="term" value="F:nucleic acid binding"/>
    <property type="evidence" value="ECO:0007669"/>
    <property type="project" value="InterPro"/>
</dbReference>
<dbReference type="SUPFAM" id="SSF64182">
    <property type="entry name" value="DHH phosphoesterases"/>
    <property type="match status" value="1"/>
</dbReference>
<dbReference type="EMBL" id="SACY01000003">
    <property type="protein sequence ID" value="RVU24909.1"/>
    <property type="molecule type" value="Genomic_DNA"/>
</dbReference>